<reference evidence="2" key="1">
    <citation type="journal article" date="2013" name="Genetics">
        <title>The draft genome and transcriptome of Panagrellus redivivus are shaped by the harsh demands of a free-living lifestyle.</title>
        <authorList>
            <person name="Srinivasan J."/>
            <person name="Dillman A.R."/>
            <person name="Macchietto M.G."/>
            <person name="Heikkinen L."/>
            <person name="Lakso M."/>
            <person name="Fracchia K.M."/>
            <person name="Antoshechkin I."/>
            <person name="Mortazavi A."/>
            <person name="Wong G."/>
            <person name="Sternberg P.W."/>
        </authorList>
    </citation>
    <scope>NUCLEOTIDE SEQUENCE [LARGE SCALE GENOMIC DNA]</scope>
    <source>
        <strain evidence="2">MT8872</strain>
    </source>
</reference>
<dbReference type="PANTHER" id="PTHR36944:SF3">
    <property type="entry name" value="PROTEIN CBG10961"/>
    <property type="match status" value="1"/>
</dbReference>
<organism evidence="2 3">
    <name type="scientific">Panagrellus redivivus</name>
    <name type="common">Microworm</name>
    <dbReference type="NCBI Taxonomy" id="6233"/>
    <lineage>
        <taxon>Eukaryota</taxon>
        <taxon>Metazoa</taxon>
        <taxon>Ecdysozoa</taxon>
        <taxon>Nematoda</taxon>
        <taxon>Chromadorea</taxon>
        <taxon>Rhabditida</taxon>
        <taxon>Tylenchina</taxon>
        <taxon>Panagrolaimomorpha</taxon>
        <taxon>Panagrolaimoidea</taxon>
        <taxon>Panagrolaimidae</taxon>
        <taxon>Panagrellus</taxon>
    </lineage>
</organism>
<dbReference type="WBParaSite" id="Pan_g21116.t1">
    <property type="protein sequence ID" value="Pan_g21116.t1"/>
    <property type="gene ID" value="Pan_g21116"/>
</dbReference>
<feature type="chain" id="PRO_5028851894" evidence="1">
    <location>
        <begin position="26"/>
        <end position="275"/>
    </location>
</feature>
<keyword evidence="1" id="KW-0732">Signal</keyword>
<protein>
    <submittedName>
        <fullName evidence="3">Chondroitin proteoglycan 4 domain-containing protein</fullName>
    </submittedName>
</protein>
<reference evidence="3" key="2">
    <citation type="submission" date="2020-10" db="UniProtKB">
        <authorList>
            <consortium name="WormBaseParasite"/>
        </authorList>
    </citation>
    <scope>IDENTIFICATION</scope>
</reference>
<keyword evidence="2" id="KW-1185">Reference proteome</keyword>
<proteinExistence type="predicted"/>
<dbReference type="AlphaFoldDB" id="A0A7E4VJ39"/>
<feature type="signal peptide" evidence="1">
    <location>
        <begin position="1"/>
        <end position="25"/>
    </location>
</feature>
<evidence type="ECO:0000313" key="2">
    <source>
        <dbReference type="Proteomes" id="UP000492821"/>
    </source>
</evidence>
<evidence type="ECO:0000313" key="3">
    <source>
        <dbReference type="WBParaSite" id="Pan_g21116.t1"/>
    </source>
</evidence>
<evidence type="ECO:0000256" key="1">
    <source>
        <dbReference type="SAM" id="SignalP"/>
    </source>
</evidence>
<sequence>MLSCSLSVFLILTIIMFFSIDETATLPNLHPIRHRRHQHNLEDAAESSLTCEQQCQAQFEADFQAEFGSFYVDLHWFPVHPLLTQSESKFKTFCYYAEERSKCFEECGDKNSEFEPAWTPLKHICLLHSETFIGNLPCLRATSDMENCSETCKHFALRYSHLSREKALDDVVPPVVDARGRICYYQLCILECRSRLIDEHCADADIDHTKDFLRRYYAADAVHDSLNTPNSPGLCHTLAHKADADDVAGEKLGILDEGMMREMLVKLDAKFAKRT</sequence>
<accession>A0A7E4VJ39</accession>
<dbReference type="Proteomes" id="UP000492821">
    <property type="component" value="Unassembled WGS sequence"/>
</dbReference>
<dbReference type="PANTHER" id="PTHR36944">
    <property type="entry name" value="PROTEIN CBG02791-RELATED"/>
    <property type="match status" value="1"/>
</dbReference>
<name>A0A7E4VJ39_PANRE</name>